<dbReference type="PROSITE" id="PS51257">
    <property type="entry name" value="PROKAR_LIPOPROTEIN"/>
    <property type="match status" value="1"/>
</dbReference>
<dbReference type="InterPro" id="IPR050314">
    <property type="entry name" value="Glycosyl_Hydrlase_18"/>
</dbReference>
<dbReference type="PANTHER" id="PTHR11177">
    <property type="entry name" value="CHITINASE"/>
    <property type="match status" value="1"/>
</dbReference>
<keyword evidence="4" id="KW-0119">Carbohydrate metabolism</keyword>
<feature type="signal peptide" evidence="7">
    <location>
        <begin position="1"/>
        <end position="19"/>
    </location>
</feature>
<proteinExistence type="predicted"/>
<dbReference type="InParanoid" id="A0A061AGY2"/>
<dbReference type="PROSITE" id="PS01095">
    <property type="entry name" value="GH18_1"/>
    <property type="match status" value="1"/>
</dbReference>
<dbReference type="EMBL" id="LK028559">
    <property type="protein sequence ID" value="CDR30187.1"/>
    <property type="molecule type" value="Genomic_DNA"/>
</dbReference>
<dbReference type="AlphaFoldDB" id="A0A061AGY2"/>
<feature type="chain" id="PRO_5001593902" description="chitinase" evidence="7">
    <location>
        <begin position="20"/>
        <end position="648"/>
    </location>
</feature>
<dbReference type="SUPFAM" id="SSF51445">
    <property type="entry name" value="(Trans)glycosidases"/>
    <property type="match status" value="1"/>
</dbReference>
<keyword evidence="3 6" id="KW-0378">Hydrolase</keyword>
<organism evidence="9 10">
    <name type="scientific">Acholeplasma oculi</name>
    <dbReference type="NCBI Taxonomy" id="35623"/>
    <lineage>
        <taxon>Bacteria</taxon>
        <taxon>Bacillati</taxon>
        <taxon>Mycoplasmatota</taxon>
        <taxon>Mollicutes</taxon>
        <taxon>Acholeplasmatales</taxon>
        <taxon>Acholeplasmataceae</taxon>
        <taxon>Acholeplasma</taxon>
    </lineage>
</organism>
<dbReference type="GO" id="GO:0008843">
    <property type="term" value="F:endochitinase activity"/>
    <property type="evidence" value="ECO:0007669"/>
    <property type="project" value="UniProtKB-EC"/>
</dbReference>
<dbReference type="HOGENOM" id="CLU_422519_0_0_14"/>
<sequence length="648" mass="72725">MKKISLILFTLLISLVLFACTPSETKPVLNVSFNLNGGTFKKDVLDLIEPEYEASIPHINDTDPDIRDFQLFSNLTTGLRWYNKLFLEFNETLNTYVVVYADNYRASIEHLDLPSYDYIIALHHQSTLSEGNAYLENLFTEGVGTPILFNTENILDTDNLSFKTYLKTYSDIDLGYKSNDSTLLPLPTKTDFDFKGWFQGENMIEKLSDLEIHSEADSIILEARWESYSLEALDLFLTEKIPSFVDQSITLPLAYSGYHITWTTTHPDVISSTGEFKTAYEPTTVTLTAQITPDKGSPFQRTFEVTVPHKKVLGLGIASSYIYRDYHMVNDAFFETLDIINTAFLKADAFGTITGSAALANIETYIFPKSKEYGNWVIFSLAPESSWSAIAQSATAINNLAENIVEVINTYGFDGVDVDWETPRSGEQVRYTNLMKVVYEKVKANNPRHLVTTAITGGQWQPPMYNLTQSHQYLDFINVMTYGMANTGASYQNALYQRTGAHNTTFNAGRTPATVSIDASIDIFNGYGVPNSKLIIGVAFYGIKHIRTYNSTTNTYSSWANGGSVFYPEIVSSYYNNPLYDVVYDTVAGVPYVISKDGTLFVSFDNLRSIEEKAQYILDNNLGGMMFWEYGTDTSGELLSAMRSGLNK</sequence>
<dbReference type="Proteomes" id="UP000032434">
    <property type="component" value="Chromosome 1"/>
</dbReference>
<evidence type="ECO:0000256" key="6">
    <source>
        <dbReference type="RuleBase" id="RU000489"/>
    </source>
</evidence>
<evidence type="ECO:0000256" key="4">
    <source>
        <dbReference type="ARBA" id="ARBA00023024"/>
    </source>
</evidence>
<keyword evidence="10" id="KW-1185">Reference proteome</keyword>
<dbReference type="PROSITE" id="PS51910">
    <property type="entry name" value="GH18_2"/>
    <property type="match status" value="1"/>
</dbReference>
<feature type="domain" description="GH18" evidence="8">
    <location>
        <begin position="310"/>
        <end position="648"/>
    </location>
</feature>
<dbReference type="RefSeq" id="WP_045748777.1">
    <property type="nucleotide sequence ID" value="NZ_FUZK01000002.1"/>
</dbReference>
<dbReference type="EC" id="3.2.1.14" evidence="2"/>
<dbReference type="InterPro" id="IPR046780">
    <property type="entry name" value="aBig_2"/>
</dbReference>
<dbReference type="InterPro" id="IPR017853">
    <property type="entry name" value="GH"/>
</dbReference>
<keyword evidence="4" id="KW-0146">Chitin degradation</keyword>
<dbReference type="Gene3D" id="3.10.50.10">
    <property type="match status" value="1"/>
</dbReference>
<keyword evidence="7" id="KW-0732">Signal</keyword>
<dbReference type="SMART" id="SM00636">
    <property type="entry name" value="Glyco_18"/>
    <property type="match status" value="1"/>
</dbReference>
<evidence type="ECO:0000256" key="1">
    <source>
        <dbReference type="ARBA" id="ARBA00000822"/>
    </source>
</evidence>
<dbReference type="InterPro" id="IPR011583">
    <property type="entry name" value="Chitinase_II/V-like_cat"/>
</dbReference>
<evidence type="ECO:0000256" key="2">
    <source>
        <dbReference type="ARBA" id="ARBA00012729"/>
    </source>
</evidence>
<protein>
    <recommendedName>
        <fullName evidence="2">chitinase</fullName>
        <ecNumber evidence="2">3.2.1.14</ecNumber>
    </recommendedName>
</protein>
<keyword evidence="5 6" id="KW-0326">Glycosidase</keyword>
<evidence type="ECO:0000256" key="5">
    <source>
        <dbReference type="ARBA" id="ARBA00023295"/>
    </source>
</evidence>
<evidence type="ECO:0000313" key="10">
    <source>
        <dbReference type="Proteomes" id="UP000032434"/>
    </source>
</evidence>
<dbReference type="PANTHER" id="PTHR11177:SF317">
    <property type="entry name" value="CHITINASE 12-RELATED"/>
    <property type="match status" value="1"/>
</dbReference>
<dbReference type="PATRIC" id="fig|35623.3.peg.113"/>
<dbReference type="InterPro" id="IPR029070">
    <property type="entry name" value="Chitinase_insertion_sf"/>
</dbReference>
<evidence type="ECO:0000256" key="3">
    <source>
        <dbReference type="ARBA" id="ARBA00022801"/>
    </source>
</evidence>
<dbReference type="Gene3D" id="3.20.20.80">
    <property type="entry name" value="Glycosidases"/>
    <property type="match status" value="1"/>
</dbReference>
<dbReference type="InterPro" id="IPR001579">
    <property type="entry name" value="Glyco_hydro_18_chit_AS"/>
</dbReference>
<accession>A0A061AGY2</accession>
<dbReference type="GO" id="GO:0006032">
    <property type="term" value="P:chitin catabolic process"/>
    <property type="evidence" value="ECO:0007669"/>
    <property type="project" value="UniProtKB-KW"/>
</dbReference>
<dbReference type="GO" id="GO:0008061">
    <property type="term" value="F:chitin binding"/>
    <property type="evidence" value="ECO:0007669"/>
    <property type="project" value="InterPro"/>
</dbReference>
<keyword evidence="4" id="KW-0624">Polysaccharide degradation</keyword>
<name>A0A061AGY2_9MOLU</name>
<dbReference type="Pfam" id="PF00704">
    <property type="entry name" value="Glyco_hydro_18"/>
    <property type="match status" value="1"/>
</dbReference>
<evidence type="ECO:0000256" key="7">
    <source>
        <dbReference type="SAM" id="SignalP"/>
    </source>
</evidence>
<reference evidence="10" key="1">
    <citation type="submission" date="2014-05" db="EMBL/GenBank/DDBJ databases">
        <authorList>
            <person name="Kube M."/>
        </authorList>
    </citation>
    <scope>NUCLEOTIDE SEQUENCE [LARGE SCALE GENOMIC DNA]</scope>
</reference>
<dbReference type="OrthoDB" id="315328at2"/>
<dbReference type="GO" id="GO:0005975">
    <property type="term" value="P:carbohydrate metabolic process"/>
    <property type="evidence" value="ECO:0007669"/>
    <property type="project" value="InterPro"/>
</dbReference>
<evidence type="ECO:0000313" key="9">
    <source>
        <dbReference type="EMBL" id="CDR30187.1"/>
    </source>
</evidence>
<evidence type="ECO:0000259" key="8">
    <source>
        <dbReference type="PROSITE" id="PS51910"/>
    </source>
</evidence>
<dbReference type="KEGG" id="aoc:Aocu_01140"/>
<dbReference type="Pfam" id="PF20578">
    <property type="entry name" value="aBig_2"/>
    <property type="match status" value="1"/>
</dbReference>
<dbReference type="InterPro" id="IPR001223">
    <property type="entry name" value="Glyco_hydro18_cat"/>
</dbReference>
<dbReference type="STRING" id="35623.Aocu_01140"/>
<gene>
    <name evidence="9" type="ORF">Aocu_01140</name>
</gene>
<comment type="catalytic activity">
    <reaction evidence="1">
        <text>Random endo-hydrolysis of N-acetyl-beta-D-glucosaminide (1-&gt;4)-beta-linkages in chitin and chitodextrins.</text>
        <dbReference type="EC" id="3.2.1.14"/>
    </reaction>
</comment>